<dbReference type="AlphaFoldDB" id="A0A7W2D419"/>
<proteinExistence type="predicted"/>
<comment type="caution">
    <text evidence="2">The sequence shown here is derived from an EMBL/GenBank/DDBJ whole genome shotgun (WGS) entry which is preliminary data.</text>
</comment>
<evidence type="ECO:0000313" key="3">
    <source>
        <dbReference type="Proteomes" id="UP000586976"/>
    </source>
</evidence>
<evidence type="ECO:0000313" key="2">
    <source>
        <dbReference type="EMBL" id="MBA4864387.1"/>
    </source>
</evidence>
<dbReference type="InterPro" id="IPR006311">
    <property type="entry name" value="TAT_signal"/>
</dbReference>
<evidence type="ECO:0000256" key="1">
    <source>
        <dbReference type="SAM" id="MobiDB-lite"/>
    </source>
</evidence>
<dbReference type="EMBL" id="JACEQY010000029">
    <property type="protein sequence ID" value="MBA4864387.1"/>
    <property type="molecule type" value="Genomic_DNA"/>
</dbReference>
<name>A0A7W2D419_9ACTN</name>
<sequence length="208" mass="19903">MSFPLPSRARRTPDGPSRPRRRSVLAGAAVAGAGLLAGCSDGGSGSGSVGTAARRPSAVELARARAASDSAGLVARYDAVIAAHPALAERVGALREEVVRHVEAFGGEVAAAGASGSGAAASAAPSAAPSAPAAPSASGSASASAGGSGGFDVPSDKKGALAFLASAERSLADRRGAALLEVPGELARLLASVAAAGAAHAYLLTEGD</sequence>
<dbReference type="Proteomes" id="UP000586976">
    <property type="component" value="Unassembled WGS sequence"/>
</dbReference>
<gene>
    <name evidence="2" type="ORF">H1V43_24140</name>
</gene>
<keyword evidence="3" id="KW-1185">Reference proteome</keyword>
<feature type="compositionally biased region" description="Low complexity" evidence="1">
    <location>
        <begin position="121"/>
        <end position="145"/>
    </location>
</feature>
<dbReference type="PROSITE" id="PS51318">
    <property type="entry name" value="TAT"/>
    <property type="match status" value="1"/>
</dbReference>
<dbReference type="RefSeq" id="WP_181866031.1">
    <property type="nucleotide sequence ID" value="NZ_JACEQY010000029.1"/>
</dbReference>
<protein>
    <recommendedName>
        <fullName evidence="4">Lipoprotein</fullName>
    </recommendedName>
</protein>
<organism evidence="2 3">
    <name type="scientific">Streptomyces himalayensis subsp. aureolus</name>
    <dbReference type="NCBI Taxonomy" id="2758039"/>
    <lineage>
        <taxon>Bacteria</taxon>
        <taxon>Bacillati</taxon>
        <taxon>Actinomycetota</taxon>
        <taxon>Actinomycetes</taxon>
        <taxon>Kitasatosporales</taxon>
        <taxon>Streptomycetaceae</taxon>
        <taxon>Streptomyces</taxon>
        <taxon>Streptomyces himalayensis</taxon>
    </lineage>
</organism>
<accession>A0A7W2D419</accession>
<feature type="region of interest" description="Disordered" evidence="1">
    <location>
        <begin position="121"/>
        <end position="149"/>
    </location>
</feature>
<feature type="region of interest" description="Disordered" evidence="1">
    <location>
        <begin position="1"/>
        <end position="23"/>
    </location>
</feature>
<reference evidence="2 3" key="1">
    <citation type="submission" date="2020-07" db="EMBL/GenBank/DDBJ databases">
        <title>Streptomyces isolated from Indian soil.</title>
        <authorList>
            <person name="Mandal S."/>
            <person name="Maiti P.K."/>
        </authorList>
    </citation>
    <scope>NUCLEOTIDE SEQUENCE [LARGE SCALE GENOMIC DNA]</scope>
    <source>
        <strain evidence="2 3">PSKA54</strain>
    </source>
</reference>
<evidence type="ECO:0008006" key="4">
    <source>
        <dbReference type="Google" id="ProtNLM"/>
    </source>
</evidence>